<gene>
    <name evidence="5" type="ORF">JYK14_15145</name>
</gene>
<proteinExistence type="predicted"/>
<dbReference type="InterPro" id="IPR029787">
    <property type="entry name" value="Nucleotide_cyclase"/>
</dbReference>
<feature type="transmembrane region" description="Helical" evidence="3">
    <location>
        <begin position="31"/>
        <end position="53"/>
    </location>
</feature>
<comment type="caution">
    <text evidence="5">The sequence shown here is derived from an EMBL/GenBank/DDBJ whole genome shotgun (WGS) entry which is preliminary data.</text>
</comment>
<evidence type="ECO:0000256" key="3">
    <source>
        <dbReference type="SAM" id="Phobius"/>
    </source>
</evidence>
<feature type="transmembrane region" description="Helical" evidence="3">
    <location>
        <begin position="92"/>
        <end position="112"/>
    </location>
</feature>
<feature type="transmembrane region" description="Helical" evidence="3">
    <location>
        <begin position="6"/>
        <end position="24"/>
    </location>
</feature>
<accession>A0ABT1D6E1</accession>
<keyword evidence="3" id="KW-1133">Transmembrane helix</keyword>
<evidence type="ECO:0000313" key="5">
    <source>
        <dbReference type="EMBL" id="MCO6417487.1"/>
    </source>
</evidence>
<dbReference type="PANTHER" id="PTHR45138:SF9">
    <property type="entry name" value="DIGUANYLATE CYCLASE DGCM-RELATED"/>
    <property type="match status" value="1"/>
</dbReference>
<dbReference type="EC" id="2.7.7.65" evidence="1"/>
<dbReference type="Pfam" id="PF20973">
    <property type="entry name" value="VUPS"/>
    <property type="match status" value="1"/>
</dbReference>
<dbReference type="InterPro" id="IPR043128">
    <property type="entry name" value="Rev_trsase/Diguanyl_cyclase"/>
</dbReference>
<dbReference type="SMART" id="SM00267">
    <property type="entry name" value="GGDEF"/>
    <property type="match status" value="1"/>
</dbReference>
<keyword evidence="3" id="KW-0812">Transmembrane</keyword>
<reference evidence="5 6" key="1">
    <citation type="submission" date="2021-12" db="EMBL/GenBank/DDBJ databases">
        <title>Siccirubricoccus leaddurans sp. nov., a high concentration Zn2+ tolerance bacterium.</title>
        <authorList>
            <person name="Cao Y."/>
        </authorList>
    </citation>
    <scope>NUCLEOTIDE SEQUENCE [LARGE SCALE GENOMIC DNA]</scope>
    <source>
        <strain evidence="5 6">KC 17139</strain>
    </source>
</reference>
<dbReference type="Gene3D" id="3.30.70.270">
    <property type="match status" value="1"/>
</dbReference>
<dbReference type="Proteomes" id="UP001523392">
    <property type="component" value="Unassembled WGS sequence"/>
</dbReference>
<dbReference type="PANTHER" id="PTHR45138">
    <property type="entry name" value="REGULATORY COMPONENTS OF SENSORY TRANSDUCTION SYSTEM"/>
    <property type="match status" value="1"/>
</dbReference>
<feature type="domain" description="GGDEF" evidence="4">
    <location>
        <begin position="284"/>
        <end position="414"/>
    </location>
</feature>
<dbReference type="InterPro" id="IPR048533">
    <property type="entry name" value="VUPS"/>
</dbReference>
<evidence type="ECO:0000313" key="6">
    <source>
        <dbReference type="Proteomes" id="UP001523392"/>
    </source>
</evidence>
<dbReference type="Pfam" id="PF00990">
    <property type="entry name" value="GGDEF"/>
    <property type="match status" value="1"/>
</dbReference>
<evidence type="ECO:0000256" key="2">
    <source>
        <dbReference type="ARBA" id="ARBA00034247"/>
    </source>
</evidence>
<dbReference type="RefSeq" id="WP_252954128.1">
    <property type="nucleotide sequence ID" value="NZ_JAFIRR010000093.1"/>
</dbReference>
<comment type="catalytic activity">
    <reaction evidence="2">
        <text>2 GTP = 3',3'-c-di-GMP + 2 diphosphate</text>
        <dbReference type="Rhea" id="RHEA:24898"/>
        <dbReference type="ChEBI" id="CHEBI:33019"/>
        <dbReference type="ChEBI" id="CHEBI:37565"/>
        <dbReference type="ChEBI" id="CHEBI:58805"/>
        <dbReference type="EC" id="2.7.7.65"/>
    </reaction>
</comment>
<sequence length="429" mass="47579">MYGSFILLVQAAVYLVAMAGIFRVRRTIGIGVFYCILGAMHFLETYLAAVFFIELPFGLISPGSTVMFTGKLAFFLLLYIKEDAESMRQPVYGLLYGNVLMVVLALILRFYGDPATLPGYNPDLRFLDQMGLLMLWGTFLLYIDLLAIVILYERLGVWVTRTLLGRIFLSLALVLSFDQLSFFMGLHLISGVPVSALWGGWIAKMGASAFFSLALGLYLRVCERSEPRDPPQAVADIFDRLTYRHRYEQLVARFGKDPLTGAEDRGQLEAKGPAMLQAALAIGRPASLMMIDIDHFKAINDRHGHPEGDRVIQAVAGTIGRAKRAEDQLFRYGGEEFVLLCAEAQPGALILAERIRRAVEDERHEGLERQVTVSIGIAAFPIDGRDFGTLLRQADAALYVAKARGRNRSLCAGELRSAERTASGRVRPS</sequence>
<protein>
    <recommendedName>
        <fullName evidence="1">diguanylate cyclase</fullName>
        <ecNumber evidence="1">2.7.7.65</ecNumber>
    </recommendedName>
</protein>
<feature type="transmembrane region" description="Helical" evidence="3">
    <location>
        <begin position="59"/>
        <end position="80"/>
    </location>
</feature>
<name>A0ABT1D6E1_9PROT</name>
<dbReference type="EMBL" id="JAFIRR010000093">
    <property type="protein sequence ID" value="MCO6417487.1"/>
    <property type="molecule type" value="Genomic_DNA"/>
</dbReference>
<evidence type="ECO:0000259" key="4">
    <source>
        <dbReference type="PROSITE" id="PS50887"/>
    </source>
</evidence>
<dbReference type="CDD" id="cd01949">
    <property type="entry name" value="GGDEF"/>
    <property type="match status" value="1"/>
</dbReference>
<dbReference type="PROSITE" id="PS50887">
    <property type="entry name" value="GGDEF"/>
    <property type="match status" value="1"/>
</dbReference>
<dbReference type="NCBIfam" id="TIGR00254">
    <property type="entry name" value="GGDEF"/>
    <property type="match status" value="1"/>
</dbReference>
<keyword evidence="3" id="KW-0472">Membrane</keyword>
<feature type="transmembrane region" description="Helical" evidence="3">
    <location>
        <begin position="164"/>
        <end position="189"/>
    </location>
</feature>
<feature type="transmembrane region" description="Helical" evidence="3">
    <location>
        <begin position="132"/>
        <end position="152"/>
    </location>
</feature>
<evidence type="ECO:0000256" key="1">
    <source>
        <dbReference type="ARBA" id="ARBA00012528"/>
    </source>
</evidence>
<keyword evidence="6" id="KW-1185">Reference proteome</keyword>
<organism evidence="5 6">
    <name type="scientific">Siccirubricoccus soli</name>
    <dbReference type="NCBI Taxonomy" id="2899147"/>
    <lineage>
        <taxon>Bacteria</taxon>
        <taxon>Pseudomonadati</taxon>
        <taxon>Pseudomonadota</taxon>
        <taxon>Alphaproteobacteria</taxon>
        <taxon>Acetobacterales</taxon>
        <taxon>Roseomonadaceae</taxon>
        <taxon>Siccirubricoccus</taxon>
    </lineage>
</organism>
<feature type="transmembrane region" description="Helical" evidence="3">
    <location>
        <begin position="201"/>
        <end position="219"/>
    </location>
</feature>
<dbReference type="InterPro" id="IPR050469">
    <property type="entry name" value="Diguanylate_Cyclase"/>
</dbReference>
<dbReference type="SUPFAM" id="SSF55073">
    <property type="entry name" value="Nucleotide cyclase"/>
    <property type="match status" value="1"/>
</dbReference>
<dbReference type="InterPro" id="IPR000160">
    <property type="entry name" value="GGDEF_dom"/>
</dbReference>